<organism evidence="1 2">
    <name type="scientific">Trametes pubescens</name>
    <name type="common">White-rot fungus</name>
    <dbReference type="NCBI Taxonomy" id="154538"/>
    <lineage>
        <taxon>Eukaryota</taxon>
        <taxon>Fungi</taxon>
        <taxon>Dikarya</taxon>
        <taxon>Basidiomycota</taxon>
        <taxon>Agaricomycotina</taxon>
        <taxon>Agaricomycetes</taxon>
        <taxon>Polyporales</taxon>
        <taxon>Polyporaceae</taxon>
        <taxon>Trametes</taxon>
    </lineage>
</organism>
<dbReference type="InterPro" id="IPR032675">
    <property type="entry name" value="LRR_dom_sf"/>
</dbReference>
<evidence type="ECO:0008006" key="3">
    <source>
        <dbReference type="Google" id="ProtNLM"/>
    </source>
</evidence>
<comment type="caution">
    <text evidence="1">The sequence shown here is derived from an EMBL/GenBank/DDBJ whole genome shotgun (WGS) entry which is preliminary data.</text>
</comment>
<dbReference type="STRING" id="154538.A0A1M2VKW5"/>
<evidence type="ECO:0000313" key="1">
    <source>
        <dbReference type="EMBL" id="OJT08210.1"/>
    </source>
</evidence>
<dbReference type="Gene3D" id="3.80.10.10">
    <property type="entry name" value="Ribonuclease Inhibitor"/>
    <property type="match status" value="1"/>
</dbReference>
<dbReference type="Proteomes" id="UP000184267">
    <property type="component" value="Unassembled WGS sequence"/>
</dbReference>
<dbReference type="OrthoDB" id="2754214at2759"/>
<dbReference type="AlphaFoldDB" id="A0A1M2VKW5"/>
<accession>A0A1M2VKW5</accession>
<evidence type="ECO:0000313" key="2">
    <source>
        <dbReference type="Proteomes" id="UP000184267"/>
    </source>
</evidence>
<name>A0A1M2VKW5_TRAPU</name>
<dbReference type="OMA" id="PPSWDWE"/>
<dbReference type="EMBL" id="MNAD01001070">
    <property type="protein sequence ID" value="OJT08210.1"/>
    <property type="molecule type" value="Genomic_DNA"/>
</dbReference>
<gene>
    <name evidence="1" type="ORF">TRAPUB_882</name>
</gene>
<sequence>MALRTPMLSSLPKEIISIICWSTIEKKHFNELSKELLSLALACRSTSEPALDVIWHTLLSIWPLLHLLPDDLRAFRRIEESEDRELDCMMRHLDIPQEELVFSREPTPDDFTRWTKYSSRVRRVHDLASFNVMRMDLEFLSPSVYDMLQAHCPQPFLPNLRSLSCREGEFGIGDAVVLPVCFYFARPLKAVTLALATHPDPDHLQDIIRRLSLVAPHVETLKLTKGRLSCLQGIDIAQLSQLTSFIGQEVLIASDAILALGRLPHLQKVHVQPRAEPGDWDELPRERRDGFFAALQELDLVARNDTHKYCITLLKTIAPTSLYSVMLDLRWPHRNNLAEALLTGFTAALGAMPCPSTLHHITICVGTSDWSDGNIYRSPCFAPLLALPALRSLQVLGSPKVIVDDPTLDAMARAWTALHMLNFEWPPANLNLGWYSENMTYRAPRTDDADCPCAMLAGLVPLVRRCAGLRVLAVALDMRVAPPRFDGLRRPPVSVDGACRVRQLRTGGCVVGDDTLAVASFLALVLPGLRDIEYTPPSWDWERLEKVYGKLVVVRAQERDWARWNGRASKRPMSP</sequence>
<reference evidence="1 2" key="1">
    <citation type="submission" date="2016-10" db="EMBL/GenBank/DDBJ databases">
        <title>Genome sequence of the basidiomycete white-rot fungus Trametes pubescens.</title>
        <authorList>
            <person name="Makela M.R."/>
            <person name="Granchi Z."/>
            <person name="Peng M."/>
            <person name="De Vries R.P."/>
            <person name="Grigoriev I."/>
            <person name="Riley R."/>
            <person name="Hilden K."/>
        </authorList>
    </citation>
    <scope>NUCLEOTIDE SEQUENCE [LARGE SCALE GENOMIC DNA]</scope>
    <source>
        <strain evidence="1 2">FBCC735</strain>
    </source>
</reference>
<protein>
    <recommendedName>
        <fullName evidence="3">F-box domain-containing protein</fullName>
    </recommendedName>
</protein>
<keyword evidence="2" id="KW-1185">Reference proteome</keyword>
<proteinExistence type="predicted"/>